<reference evidence="1" key="1">
    <citation type="submission" date="2022-03" db="EMBL/GenBank/DDBJ databases">
        <title>Complete genome sequence of Caldinitratiruptor microaerophilus.</title>
        <authorList>
            <person name="Mukaiyama R."/>
            <person name="Nishiyama T."/>
            <person name="Ueda K."/>
        </authorList>
    </citation>
    <scope>NUCLEOTIDE SEQUENCE</scope>
    <source>
        <strain evidence="1">JCM 16183</strain>
    </source>
</reference>
<sequence>MRRITYKDKEYLIHTRSGMRLIDSMREQGIPVECNCKKDPSSRLCLTRYPRSEAFLLTEPTELERSVLTPQELDQGYRLACQALFK</sequence>
<dbReference type="InterPro" id="IPR012675">
    <property type="entry name" value="Beta-grasp_dom_sf"/>
</dbReference>
<dbReference type="GO" id="GO:0051536">
    <property type="term" value="F:iron-sulfur cluster binding"/>
    <property type="evidence" value="ECO:0007669"/>
    <property type="project" value="InterPro"/>
</dbReference>
<dbReference type="InterPro" id="IPR001041">
    <property type="entry name" value="2Fe-2S_ferredoxin-type"/>
</dbReference>
<protein>
    <recommendedName>
        <fullName evidence="3">Ferredoxin</fullName>
    </recommendedName>
</protein>
<dbReference type="Proteomes" id="UP001163687">
    <property type="component" value="Chromosome"/>
</dbReference>
<evidence type="ECO:0000313" key="2">
    <source>
        <dbReference type="Proteomes" id="UP001163687"/>
    </source>
</evidence>
<name>A0AA35G650_9FIRM</name>
<evidence type="ECO:0000313" key="1">
    <source>
        <dbReference type="EMBL" id="BDG60721.1"/>
    </source>
</evidence>
<dbReference type="InterPro" id="IPR036010">
    <property type="entry name" value="2Fe-2S_ferredoxin-like_sf"/>
</dbReference>
<dbReference type="RefSeq" id="WP_264841422.1">
    <property type="nucleotide sequence ID" value="NZ_AP025628.1"/>
</dbReference>
<accession>A0AA35G650</accession>
<gene>
    <name evidence="1" type="ORF">caldi_18110</name>
</gene>
<proteinExistence type="predicted"/>
<dbReference type="AlphaFoldDB" id="A0AA35G650"/>
<dbReference type="SUPFAM" id="SSF54292">
    <property type="entry name" value="2Fe-2S ferredoxin-like"/>
    <property type="match status" value="1"/>
</dbReference>
<evidence type="ECO:0008006" key="3">
    <source>
        <dbReference type="Google" id="ProtNLM"/>
    </source>
</evidence>
<organism evidence="1 2">
    <name type="scientific">Caldinitratiruptor microaerophilus</name>
    <dbReference type="NCBI Taxonomy" id="671077"/>
    <lineage>
        <taxon>Bacteria</taxon>
        <taxon>Bacillati</taxon>
        <taxon>Bacillota</taxon>
        <taxon>Clostridia</taxon>
        <taxon>Eubacteriales</taxon>
        <taxon>Symbiobacteriaceae</taxon>
        <taxon>Caldinitratiruptor</taxon>
    </lineage>
</organism>
<dbReference type="CDD" id="cd00207">
    <property type="entry name" value="fer2"/>
    <property type="match status" value="1"/>
</dbReference>
<keyword evidence="2" id="KW-1185">Reference proteome</keyword>
<dbReference type="EMBL" id="AP025628">
    <property type="protein sequence ID" value="BDG60721.1"/>
    <property type="molecule type" value="Genomic_DNA"/>
</dbReference>
<dbReference type="KEGG" id="cmic:caldi_18110"/>
<dbReference type="Gene3D" id="3.10.20.30">
    <property type="match status" value="1"/>
</dbReference>